<accession>A0AAV8RC51</accession>
<dbReference type="InterPro" id="IPR037185">
    <property type="entry name" value="EmrE-like"/>
</dbReference>
<feature type="compositionally biased region" description="Basic and acidic residues" evidence="5">
    <location>
        <begin position="35"/>
        <end position="44"/>
    </location>
</feature>
<proteinExistence type="predicted"/>
<keyword evidence="3 6" id="KW-1133">Transmembrane helix</keyword>
<evidence type="ECO:0000256" key="2">
    <source>
        <dbReference type="ARBA" id="ARBA00022692"/>
    </source>
</evidence>
<feature type="transmembrane region" description="Helical" evidence="6">
    <location>
        <begin position="127"/>
        <end position="145"/>
    </location>
</feature>
<feature type="region of interest" description="Disordered" evidence="5">
    <location>
        <begin position="1"/>
        <end position="71"/>
    </location>
</feature>
<feature type="transmembrane region" description="Helical" evidence="6">
    <location>
        <begin position="91"/>
        <end position="112"/>
    </location>
</feature>
<gene>
    <name evidence="7" type="ORF">OPV22_005121</name>
</gene>
<sequence>MAAAEEGSSVGKKMGQLERQQRRKQERATAAIGEDCSRGEKEEGSGCGRRGLRQGTTSAATGNGEGCGRGQRRGCVAATVESIGFRYPADLSLSAMVAICGTIQAVTVAAFMERDASAWKIHWKGSFQLVAILFGGILVTGLSYLARMWCIHRKGPVFATAFSPLLVVFSFLLHTLVLGGATHPPTWEGSIESLLPV</sequence>
<feature type="transmembrane region" description="Helical" evidence="6">
    <location>
        <begin position="157"/>
        <end position="177"/>
    </location>
</feature>
<dbReference type="GO" id="GO:0022857">
    <property type="term" value="F:transmembrane transporter activity"/>
    <property type="evidence" value="ECO:0007669"/>
    <property type="project" value="InterPro"/>
</dbReference>
<name>A0AAV8RC51_ENSVE</name>
<evidence type="ECO:0000313" key="7">
    <source>
        <dbReference type="EMBL" id="KAJ8504235.1"/>
    </source>
</evidence>
<dbReference type="SUPFAM" id="SSF103481">
    <property type="entry name" value="Multidrug resistance efflux transporter EmrE"/>
    <property type="match status" value="1"/>
</dbReference>
<keyword evidence="4 6" id="KW-0472">Membrane</keyword>
<dbReference type="Proteomes" id="UP001222027">
    <property type="component" value="Unassembled WGS sequence"/>
</dbReference>
<dbReference type="InterPro" id="IPR030184">
    <property type="entry name" value="WAT1-related"/>
</dbReference>
<evidence type="ECO:0000256" key="1">
    <source>
        <dbReference type="ARBA" id="ARBA00004141"/>
    </source>
</evidence>
<dbReference type="GO" id="GO:0016020">
    <property type="term" value="C:membrane"/>
    <property type="evidence" value="ECO:0007669"/>
    <property type="project" value="InterPro"/>
</dbReference>
<evidence type="ECO:0000256" key="4">
    <source>
        <dbReference type="ARBA" id="ARBA00023136"/>
    </source>
</evidence>
<reference evidence="7 8" key="1">
    <citation type="submission" date="2022-12" db="EMBL/GenBank/DDBJ databases">
        <title>Chromosome-scale assembly of the Ensete ventricosum genome.</title>
        <authorList>
            <person name="Dussert Y."/>
            <person name="Stocks J."/>
            <person name="Wendawek A."/>
            <person name="Woldeyes F."/>
            <person name="Nichols R.A."/>
            <person name="Borrell J.S."/>
        </authorList>
    </citation>
    <scope>NUCLEOTIDE SEQUENCE [LARGE SCALE GENOMIC DNA]</scope>
    <source>
        <strain evidence="8">cv. Maze</strain>
        <tissue evidence="7">Seeds</tissue>
    </source>
</reference>
<organism evidence="7 8">
    <name type="scientific">Ensete ventricosum</name>
    <name type="common">Abyssinian banana</name>
    <name type="synonym">Musa ensete</name>
    <dbReference type="NCBI Taxonomy" id="4639"/>
    <lineage>
        <taxon>Eukaryota</taxon>
        <taxon>Viridiplantae</taxon>
        <taxon>Streptophyta</taxon>
        <taxon>Embryophyta</taxon>
        <taxon>Tracheophyta</taxon>
        <taxon>Spermatophyta</taxon>
        <taxon>Magnoliopsida</taxon>
        <taxon>Liliopsida</taxon>
        <taxon>Zingiberales</taxon>
        <taxon>Musaceae</taxon>
        <taxon>Ensete</taxon>
    </lineage>
</organism>
<comment type="caution">
    <text evidence="7">The sequence shown here is derived from an EMBL/GenBank/DDBJ whole genome shotgun (WGS) entry which is preliminary data.</text>
</comment>
<protein>
    <recommendedName>
        <fullName evidence="9">WAT1-related protein</fullName>
    </recommendedName>
</protein>
<dbReference type="PANTHER" id="PTHR31218">
    <property type="entry name" value="WAT1-RELATED PROTEIN"/>
    <property type="match status" value="1"/>
</dbReference>
<dbReference type="EMBL" id="JAQQAF010000002">
    <property type="protein sequence ID" value="KAJ8504235.1"/>
    <property type="molecule type" value="Genomic_DNA"/>
</dbReference>
<comment type="subcellular location">
    <subcellularLocation>
        <location evidence="1">Membrane</location>
        <topology evidence="1">Multi-pass membrane protein</topology>
    </subcellularLocation>
</comment>
<evidence type="ECO:0000256" key="5">
    <source>
        <dbReference type="SAM" id="MobiDB-lite"/>
    </source>
</evidence>
<keyword evidence="2 6" id="KW-0812">Transmembrane</keyword>
<evidence type="ECO:0000256" key="3">
    <source>
        <dbReference type="ARBA" id="ARBA00022989"/>
    </source>
</evidence>
<evidence type="ECO:0008006" key="9">
    <source>
        <dbReference type="Google" id="ProtNLM"/>
    </source>
</evidence>
<evidence type="ECO:0000256" key="6">
    <source>
        <dbReference type="SAM" id="Phobius"/>
    </source>
</evidence>
<dbReference type="AlphaFoldDB" id="A0AAV8RC51"/>
<keyword evidence="8" id="KW-1185">Reference proteome</keyword>
<evidence type="ECO:0000313" key="8">
    <source>
        <dbReference type="Proteomes" id="UP001222027"/>
    </source>
</evidence>